<dbReference type="AlphaFoldDB" id="A0A8J3R7Q1"/>
<keyword evidence="2" id="KW-1185">Reference proteome</keyword>
<gene>
    <name evidence="1" type="ORF">Mth01_16280</name>
</gene>
<name>A0A8J3R7Q1_9ACTN</name>
<evidence type="ECO:0000313" key="1">
    <source>
        <dbReference type="EMBL" id="GIH69375.1"/>
    </source>
</evidence>
<sequence>MKYRRTAQFDNDYRKLPAEHRKMFQQVVFDHFLPALEQGAHTGRVPWPRRLRIHRVDEVYSLTWSFASPDGRALFTFIVEDDEAGQPIVTWLAIGYHNIYRP</sequence>
<accession>A0A8J3R7Q1</accession>
<comment type="caution">
    <text evidence="1">The sequence shown here is derived from an EMBL/GenBank/DDBJ whole genome shotgun (WGS) entry which is preliminary data.</text>
</comment>
<proteinExistence type="predicted"/>
<evidence type="ECO:0000313" key="2">
    <source>
        <dbReference type="Proteomes" id="UP000610966"/>
    </source>
</evidence>
<dbReference type="RefSeq" id="WP_204013832.1">
    <property type="nucleotide sequence ID" value="NZ_BOOG01000014.1"/>
</dbReference>
<dbReference type="EMBL" id="BOOG01000014">
    <property type="protein sequence ID" value="GIH69375.1"/>
    <property type="molecule type" value="Genomic_DNA"/>
</dbReference>
<reference evidence="1" key="1">
    <citation type="submission" date="2021-01" db="EMBL/GenBank/DDBJ databases">
        <title>Whole genome shotgun sequence of Sphaerimonospora thailandensis NBRC 107569.</title>
        <authorList>
            <person name="Komaki H."/>
            <person name="Tamura T."/>
        </authorList>
    </citation>
    <scope>NUCLEOTIDE SEQUENCE</scope>
    <source>
        <strain evidence="1">NBRC 107569</strain>
    </source>
</reference>
<dbReference type="Proteomes" id="UP000610966">
    <property type="component" value="Unassembled WGS sequence"/>
</dbReference>
<protein>
    <submittedName>
        <fullName evidence="1">Uncharacterized protein</fullName>
    </submittedName>
</protein>
<organism evidence="1 2">
    <name type="scientific">Sphaerimonospora thailandensis</name>
    <dbReference type="NCBI Taxonomy" id="795644"/>
    <lineage>
        <taxon>Bacteria</taxon>
        <taxon>Bacillati</taxon>
        <taxon>Actinomycetota</taxon>
        <taxon>Actinomycetes</taxon>
        <taxon>Streptosporangiales</taxon>
        <taxon>Streptosporangiaceae</taxon>
        <taxon>Sphaerimonospora</taxon>
    </lineage>
</organism>